<evidence type="ECO:0008006" key="4">
    <source>
        <dbReference type="Google" id="ProtNLM"/>
    </source>
</evidence>
<dbReference type="EMBL" id="JACHJN010000005">
    <property type="protein sequence ID" value="MBB5956950.1"/>
    <property type="molecule type" value="Genomic_DNA"/>
</dbReference>
<dbReference type="Gene3D" id="2.80.10.50">
    <property type="match status" value="1"/>
</dbReference>
<keyword evidence="3" id="KW-1185">Reference proteome</keyword>
<sequence length="140" mass="14440">MLAAGTGHVADAPGTAVKTRPVQAAANGGAHQRRQLLPRTDGGFRPRDPGNGLCADVDHSSASPEAAALRHSRTGTPDRRWTLEPEGTVETRLSGLASARSSATAGSGRSDDRNRRDDSAPATPANVPGVRRGPAHPPKS</sequence>
<feature type="compositionally biased region" description="Basic and acidic residues" evidence="1">
    <location>
        <begin position="109"/>
        <end position="119"/>
    </location>
</feature>
<accession>A0A841CIT3</accession>
<name>A0A841CIT3_9PSEU</name>
<dbReference type="SUPFAM" id="SSF50370">
    <property type="entry name" value="Ricin B-like lectins"/>
    <property type="match status" value="1"/>
</dbReference>
<proteinExistence type="predicted"/>
<evidence type="ECO:0000313" key="2">
    <source>
        <dbReference type="EMBL" id="MBB5956950.1"/>
    </source>
</evidence>
<protein>
    <recommendedName>
        <fullName evidence="4">Ricin B lectin domain-containing protein</fullName>
    </recommendedName>
</protein>
<organism evidence="2 3">
    <name type="scientific">Saccharothrix tamanrassetensis</name>
    <dbReference type="NCBI Taxonomy" id="1051531"/>
    <lineage>
        <taxon>Bacteria</taxon>
        <taxon>Bacillati</taxon>
        <taxon>Actinomycetota</taxon>
        <taxon>Actinomycetes</taxon>
        <taxon>Pseudonocardiales</taxon>
        <taxon>Pseudonocardiaceae</taxon>
        <taxon>Saccharothrix</taxon>
    </lineage>
</organism>
<dbReference type="InterPro" id="IPR035992">
    <property type="entry name" value="Ricin_B-like_lectins"/>
</dbReference>
<comment type="caution">
    <text evidence="2">The sequence shown here is derived from an EMBL/GenBank/DDBJ whole genome shotgun (WGS) entry which is preliminary data.</text>
</comment>
<dbReference type="CDD" id="cd00161">
    <property type="entry name" value="beta-trefoil_Ricin-like"/>
    <property type="match status" value="1"/>
</dbReference>
<dbReference type="AlphaFoldDB" id="A0A841CIT3"/>
<evidence type="ECO:0000313" key="3">
    <source>
        <dbReference type="Proteomes" id="UP000547510"/>
    </source>
</evidence>
<feature type="compositionally biased region" description="Low complexity" evidence="1">
    <location>
        <begin position="91"/>
        <end position="108"/>
    </location>
</feature>
<dbReference type="Proteomes" id="UP000547510">
    <property type="component" value="Unassembled WGS sequence"/>
</dbReference>
<evidence type="ECO:0000256" key="1">
    <source>
        <dbReference type="SAM" id="MobiDB-lite"/>
    </source>
</evidence>
<reference evidence="2 3" key="1">
    <citation type="submission" date="2020-08" db="EMBL/GenBank/DDBJ databases">
        <title>Genomic Encyclopedia of Type Strains, Phase III (KMG-III): the genomes of soil and plant-associated and newly described type strains.</title>
        <authorList>
            <person name="Whitman W."/>
        </authorList>
    </citation>
    <scope>NUCLEOTIDE SEQUENCE [LARGE SCALE GENOMIC DNA]</scope>
    <source>
        <strain evidence="2 3">CECT 8640</strain>
    </source>
</reference>
<gene>
    <name evidence="2" type="ORF">FHS29_003543</name>
</gene>
<feature type="region of interest" description="Disordered" evidence="1">
    <location>
        <begin position="1"/>
        <end position="140"/>
    </location>
</feature>